<dbReference type="InParanoid" id="A0A6P5J7H9"/>
<dbReference type="KEGG" id="pcw:110199025"/>
<proteinExistence type="predicted"/>
<feature type="compositionally biased region" description="Low complexity" evidence="1">
    <location>
        <begin position="62"/>
        <end position="79"/>
    </location>
</feature>
<feature type="compositionally biased region" description="Polar residues" evidence="1">
    <location>
        <begin position="752"/>
        <end position="764"/>
    </location>
</feature>
<evidence type="ECO:0000256" key="1">
    <source>
        <dbReference type="SAM" id="MobiDB-lite"/>
    </source>
</evidence>
<dbReference type="CTD" id="109314266"/>
<reference evidence="3" key="1">
    <citation type="submission" date="2025-08" db="UniProtKB">
        <authorList>
            <consortium name="RefSeq"/>
        </authorList>
    </citation>
    <scope>IDENTIFICATION</scope>
    <source>
        <tissue evidence="3">Spleen</tissue>
    </source>
</reference>
<feature type="region of interest" description="Disordered" evidence="1">
    <location>
        <begin position="1137"/>
        <end position="1161"/>
    </location>
</feature>
<dbReference type="RefSeq" id="XP_020829368.1">
    <property type="nucleotide sequence ID" value="XM_020973709.1"/>
</dbReference>
<dbReference type="GeneID" id="110199025"/>
<dbReference type="Proteomes" id="UP000515140">
    <property type="component" value="Unplaced"/>
</dbReference>
<dbReference type="PANTHER" id="PTHR38493">
    <property type="entry name" value="CHROMOSOME 1 OPEN READING FRAME 167"/>
    <property type="match status" value="1"/>
</dbReference>
<gene>
    <name evidence="3" type="primary">CUNH1orf167</name>
</gene>
<protein>
    <submittedName>
        <fullName evidence="3">Uncharacterized protein C1orf167 homolog isoform X1</fullName>
    </submittedName>
</protein>
<name>A0A6P5J7H9_PHACI</name>
<accession>A0A6P5J7H9</accession>
<evidence type="ECO:0000313" key="3">
    <source>
        <dbReference type="RefSeq" id="XP_020829368.1"/>
    </source>
</evidence>
<feature type="region of interest" description="Disordered" evidence="1">
    <location>
        <begin position="273"/>
        <end position="325"/>
    </location>
</feature>
<sequence length="1282" mass="144846">MHSVPPGTGMFLAGHILQRCTQPAPKSLHVLCTVRALAMDGAGLSLSGARPNASGQTPALCEPPARSAPAACPAPSRPEAAGRELEPAGPARRCQSLLALPRTPLASAADPSGGAKKPCLWGSESPNLPLKRPAQSAICWPSLLPRKSILVGAPGLRTPGDIPNPDLMDAYRKENVPPWPGDHLQSGQRLVQKNVSISLSVGDGRDTKTASFQTQSKRTVPTILPGLGPGRRLEVGRPVVSRQLPALVQTNLAPAGQPLQDATSLHWEAAHRPNEQEDPWMEQGLAGNLGTRSQNKSELHPAAGASQLEPPPGETSSTEPLTPEARESRALLSRCFKAWRCHLLGQRAVARALRRRHLLRKGIRAMRWSLWLREAQMEYMKRKQGRTVLATSFLKWKDLYLNRREKKLLTQSKTEAPEKALLPSQEGQQERSFVTLGVVCGVEGAPKIQLHPRWKSGSQSPRAPATRDLQRLAGASLKPGRESSAVLGGRLVFFLSAGTAFYLWYLQKVLVAEIRKEAQARAELGKKKLRRVFQAWRARTVNTARICTLVTQHQRAQLGRCFGAWMLHTQRKTWCQGKLAHWRVETLRKSLQQWVKMVWLQATHSRTVAQLYLLRQRSWHLEVAVAHEGSCRGPVSQGPGEPDQPCCHPGIRAKDSLEEACRKLKLHRAIWLWSRRLAQHQWADSFSQNRKLRLLQNTLRRWRQKAWVAESPLASSTNSHPEPSVGAQDSEESPPSSGFLSSISAPLGPGTLRSSSEQARSPTESSSSFLSLAGDDSPWVPPLGLSSISSEALEFWRIAFPLGQKWFQLWEWQHPGPGRQLLACHPPGEETGPRIEAVQVPRDPGHLDSPWWKARWQQGSQKDLEAKQHCQSRVICSWNLWAGAQGVWWELVCQQRVWALTQEALHHWHTSWQRQQTLQELGHQWIQHRPYILKRRACAGWPRKASVKRNAACCQEIHFQAWNHMVLTTLNLWVRLWTLQAIWRRTLADLAEVTDRQGQDWRTAVSQIYHARQHRLLRSAWAHWNAVLPRGMPRHQLTKEEEGTSVGPRPRPNAIYPQRLALRGCHILGAASDALGKQATALAQTKRKPHSHTGQRKMSVSLGGPKQSFMLLSSPRLPLHCSSFQPWLPLYRRRGGAEGLTSQEGPRKSTRGQEAGSSRTIQIPKSRAHWRAVVLEETWLERKYLQRWRHEVLLQRFHGQQRKRRLAEVWRCWIDAQGPEQLAQTLVRQRRLEWGWALWRRRWLQLQVALCLQEDRRVLSQAFRKWHQRWAARVPRKGGTSQ</sequence>
<keyword evidence="2" id="KW-1185">Reference proteome</keyword>
<feature type="compositionally biased region" description="Low complexity" evidence="1">
    <location>
        <begin position="733"/>
        <end position="744"/>
    </location>
</feature>
<feature type="region of interest" description="Disordered" evidence="1">
    <location>
        <begin position="712"/>
        <end position="771"/>
    </location>
</feature>
<evidence type="ECO:0000313" key="2">
    <source>
        <dbReference type="Proteomes" id="UP000515140"/>
    </source>
</evidence>
<organism evidence="2 3">
    <name type="scientific">Phascolarctos cinereus</name>
    <name type="common">Koala</name>
    <dbReference type="NCBI Taxonomy" id="38626"/>
    <lineage>
        <taxon>Eukaryota</taxon>
        <taxon>Metazoa</taxon>
        <taxon>Chordata</taxon>
        <taxon>Craniata</taxon>
        <taxon>Vertebrata</taxon>
        <taxon>Euteleostomi</taxon>
        <taxon>Mammalia</taxon>
        <taxon>Metatheria</taxon>
        <taxon>Diprotodontia</taxon>
        <taxon>Phascolarctidae</taxon>
        <taxon>Phascolarctos</taxon>
    </lineage>
</organism>
<feature type="region of interest" description="Disordered" evidence="1">
    <location>
        <begin position="48"/>
        <end position="90"/>
    </location>
</feature>
<feature type="compositionally biased region" description="Basic residues" evidence="1">
    <location>
        <begin position="1085"/>
        <end position="1095"/>
    </location>
</feature>
<dbReference type="InterPro" id="IPR031473">
    <property type="entry name" value="DUF4684"/>
</dbReference>
<feature type="compositionally biased region" description="Low complexity" evidence="1">
    <location>
        <begin position="314"/>
        <end position="323"/>
    </location>
</feature>
<dbReference type="FunCoup" id="A0A6P5J7H9">
    <property type="interactions" value="1"/>
</dbReference>
<dbReference type="PANTHER" id="PTHR38493:SF1">
    <property type="entry name" value="SFI1 SPINDLE BODY DOMAIN-CONTAINING PROTEIN"/>
    <property type="match status" value="1"/>
</dbReference>
<feature type="region of interest" description="Disordered" evidence="1">
    <location>
        <begin position="1082"/>
        <end position="1102"/>
    </location>
</feature>